<dbReference type="Proteomes" id="UP000198948">
    <property type="component" value="Unassembled WGS sequence"/>
</dbReference>
<gene>
    <name evidence="1" type="ORF">SAMN04488559_12151</name>
</gene>
<evidence type="ECO:0000313" key="2">
    <source>
        <dbReference type="Proteomes" id="UP000198948"/>
    </source>
</evidence>
<keyword evidence="2" id="KW-1185">Reference proteome</keyword>
<reference evidence="1 2" key="1">
    <citation type="submission" date="2016-10" db="EMBL/GenBank/DDBJ databases">
        <authorList>
            <person name="de Groot N.N."/>
        </authorList>
    </citation>
    <scope>NUCLEOTIDE SEQUENCE [LARGE SCALE GENOMIC DNA]</scope>
    <source>
        <strain evidence="1 2">DSM 13760</strain>
    </source>
</reference>
<evidence type="ECO:0000313" key="1">
    <source>
        <dbReference type="EMBL" id="SES04496.1"/>
    </source>
</evidence>
<dbReference type="RefSeq" id="WP_092653771.1">
    <property type="nucleotide sequence ID" value="NZ_FOHA01000021.1"/>
</dbReference>
<sequence>MCKEQYSSEFIRPILTDIASFKKRPLMFMNKKDLSHLQTFYAGYLMGKKDHFALDLEIDYHWLKWKMLREEQIFSGGNLSSYQIMAFIFGDNEEAFDQYMNALQQSQDTDTEQKHFPIILGSFVSKKEELFLIIRDHYQHILDILQIENGILYIYQGEFMTHLKQYNELGIEIKIDAEKIFATMEILKSLSSAFFELNLKQRIITIAVVHNDIHQSIIDYQYPDKPDGAMKIHKQWLESKKLN</sequence>
<accession>A0A1H9U4Y0</accession>
<dbReference type="EMBL" id="FOHA01000021">
    <property type="protein sequence ID" value="SES04496.1"/>
    <property type="molecule type" value="Genomic_DNA"/>
</dbReference>
<proteinExistence type="predicted"/>
<protein>
    <submittedName>
        <fullName evidence="1">Uncharacterized protein</fullName>
    </submittedName>
</protein>
<dbReference type="STRING" id="142588.SAMN04488559_12151"/>
<name>A0A1H9U4Y0_9LACT</name>
<organism evidence="1 2">
    <name type="scientific">Isobaculum melis</name>
    <dbReference type="NCBI Taxonomy" id="142588"/>
    <lineage>
        <taxon>Bacteria</taxon>
        <taxon>Bacillati</taxon>
        <taxon>Bacillota</taxon>
        <taxon>Bacilli</taxon>
        <taxon>Lactobacillales</taxon>
        <taxon>Carnobacteriaceae</taxon>
        <taxon>Isobaculum</taxon>
    </lineage>
</organism>
<dbReference type="AlphaFoldDB" id="A0A1H9U4Y0"/>